<feature type="transmembrane region" description="Helical" evidence="5">
    <location>
        <begin position="47"/>
        <end position="70"/>
    </location>
</feature>
<dbReference type="InterPro" id="IPR003689">
    <property type="entry name" value="ZIP"/>
</dbReference>
<dbReference type="WBParaSite" id="PSAMB.scaffold2570size22507.g18301.t1">
    <property type="protein sequence ID" value="PSAMB.scaffold2570size22507.g18301.t1"/>
    <property type="gene ID" value="PSAMB.scaffold2570size22507.g18301"/>
</dbReference>
<dbReference type="PANTHER" id="PTHR11040:SF76">
    <property type="entry name" value="ZINC TRANSPORTER ZIP3"/>
    <property type="match status" value="1"/>
</dbReference>
<name>A0A914VWZ3_9BILA</name>
<evidence type="ECO:0000313" key="6">
    <source>
        <dbReference type="Proteomes" id="UP000887566"/>
    </source>
</evidence>
<evidence type="ECO:0000256" key="1">
    <source>
        <dbReference type="ARBA" id="ARBA00004141"/>
    </source>
</evidence>
<proteinExistence type="predicted"/>
<dbReference type="Proteomes" id="UP000887566">
    <property type="component" value="Unplaced"/>
</dbReference>
<feature type="transmembrane region" description="Helical" evidence="5">
    <location>
        <begin position="194"/>
        <end position="215"/>
    </location>
</feature>
<accession>A0A914VWZ3</accession>
<dbReference type="PANTHER" id="PTHR11040">
    <property type="entry name" value="ZINC/IRON TRANSPORTER"/>
    <property type="match status" value="1"/>
</dbReference>
<evidence type="ECO:0000256" key="3">
    <source>
        <dbReference type="ARBA" id="ARBA00022989"/>
    </source>
</evidence>
<feature type="transmembrane region" description="Helical" evidence="5">
    <location>
        <begin position="295"/>
        <end position="314"/>
    </location>
</feature>
<protein>
    <submittedName>
        <fullName evidence="7">Uncharacterized protein</fullName>
    </submittedName>
</protein>
<comment type="subcellular location">
    <subcellularLocation>
        <location evidence="1">Membrane</location>
        <topology evidence="1">Multi-pass membrane protein</topology>
    </subcellularLocation>
</comment>
<keyword evidence="4 5" id="KW-0472">Membrane</keyword>
<reference evidence="7" key="1">
    <citation type="submission" date="2022-11" db="UniProtKB">
        <authorList>
            <consortium name="WormBaseParasite"/>
        </authorList>
    </citation>
    <scope>IDENTIFICATION</scope>
</reference>
<feature type="transmembrane region" description="Helical" evidence="5">
    <location>
        <begin position="90"/>
        <end position="107"/>
    </location>
</feature>
<keyword evidence="6" id="KW-1185">Reference proteome</keyword>
<dbReference type="AlphaFoldDB" id="A0A914VWZ3"/>
<sequence length="316" mass="34655">MNITVLKIILLVVMLALTLLFGVLPIKVIEYLARRGPRQRGTPNKSSLLLSLLSCFAGGVFLAICFLDLMPDAREALANLVACKNWTIDYPIVELLTCIGFFLVYLVEELSTRVFHSTPTIHDQSLVTKDNTIWSVDQLCDREVPTETKTATSEKHDTPIGGKSAIVRTLTFMLALTFHSTLEGFAFGVQDTELSVTALFFGLMVHKSVVAFSVGMRLIRSHPKARWLVVANIAFFALMSPLGAVVGILIENSPIDTATKEMVSTILISLSLGTFIYITFFEILSVERDNDHPNLAKLTATVLGFAIIAGIMTVSS</sequence>
<feature type="transmembrane region" description="Helical" evidence="5">
    <location>
        <begin position="165"/>
        <end position="182"/>
    </location>
</feature>
<keyword evidence="3 5" id="KW-1133">Transmembrane helix</keyword>
<keyword evidence="2 5" id="KW-0812">Transmembrane</keyword>
<feature type="transmembrane region" description="Helical" evidence="5">
    <location>
        <begin position="227"/>
        <end position="250"/>
    </location>
</feature>
<evidence type="ECO:0000256" key="5">
    <source>
        <dbReference type="SAM" id="Phobius"/>
    </source>
</evidence>
<evidence type="ECO:0000256" key="4">
    <source>
        <dbReference type="ARBA" id="ARBA00023136"/>
    </source>
</evidence>
<feature type="transmembrane region" description="Helical" evidence="5">
    <location>
        <begin position="6"/>
        <end position="26"/>
    </location>
</feature>
<dbReference type="GO" id="GO:0005385">
    <property type="term" value="F:zinc ion transmembrane transporter activity"/>
    <property type="evidence" value="ECO:0007669"/>
    <property type="project" value="TreeGrafter"/>
</dbReference>
<feature type="transmembrane region" description="Helical" evidence="5">
    <location>
        <begin position="262"/>
        <end position="283"/>
    </location>
</feature>
<evidence type="ECO:0000313" key="7">
    <source>
        <dbReference type="WBParaSite" id="PSAMB.scaffold2570size22507.g18301.t1"/>
    </source>
</evidence>
<organism evidence="6 7">
    <name type="scientific">Plectus sambesii</name>
    <dbReference type="NCBI Taxonomy" id="2011161"/>
    <lineage>
        <taxon>Eukaryota</taxon>
        <taxon>Metazoa</taxon>
        <taxon>Ecdysozoa</taxon>
        <taxon>Nematoda</taxon>
        <taxon>Chromadorea</taxon>
        <taxon>Plectida</taxon>
        <taxon>Plectina</taxon>
        <taxon>Plectoidea</taxon>
        <taxon>Plectidae</taxon>
        <taxon>Plectus</taxon>
    </lineage>
</organism>
<evidence type="ECO:0000256" key="2">
    <source>
        <dbReference type="ARBA" id="ARBA00022692"/>
    </source>
</evidence>
<dbReference type="Pfam" id="PF02535">
    <property type="entry name" value="Zip"/>
    <property type="match status" value="1"/>
</dbReference>
<dbReference type="GO" id="GO:0005886">
    <property type="term" value="C:plasma membrane"/>
    <property type="evidence" value="ECO:0007669"/>
    <property type="project" value="TreeGrafter"/>
</dbReference>